<dbReference type="FunFam" id="3.10.20.30:FF:000002">
    <property type="entry name" value="GTP pyrophosphokinase (RelA/SpoT)"/>
    <property type="match status" value="1"/>
</dbReference>
<dbReference type="Pfam" id="PF13291">
    <property type="entry name" value="ACT_4"/>
    <property type="match status" value="1"/>
</dbReference>
<dbReference type="PROSITE" id="PS51880">
    <property type="entry name" value="TGS"/>
    <property type="match status" value="1"/>
</dbReference>
<dbReference type="PANTHER" id="PTHR21262:SF31">
    <property type="entry name" value="GTP PYROPHOSPHOKINASE"/>
    <property type="match status" value="1"/>
</dbReference>
<dbReference type="InterPro" id="IPR043519">
    <property type="entry name" value="NT_sf"/>
</dbReference>
<accession>A0A1F4S3R3</accession>
<dbReference type="InterPro" id="IPR004811">
    <property type="entry name" value="RelA/Spo_fam"/>
</dbReference>
<dbReference type="SUPFAM" id="SSF81301">
    <property type="entry name" value="Nucleotidyltransferase"/>
    <property type="match status" value="1"/>
</dbReference>
<dbReference type="GO" id="GO:0005886">
    <property type="term" value="C:plasma membrane"/>
    <property type="evidence" value="ECO:0007669"/>
    <property type="project" value="TreeGrafter"/>
</dbReference>
<dbReference type="InterPro" id="IPR045600">
    <property type="entry name" value="RelA/SpoT_AH_RIS"/>
</dbReference>
<dbReference type="CDD" id="cd00077">
    <property type="entry name" value="HDc"/>
    <property type="match status" value="1"/>
</dbReference>
<protein>
    <submittedName>
        <fullName evidence="6">(P)ppGpp synthetase</fullName>
    </submittedName>
</protein>
<dbReference type="Gene3D" id="3.30.70.260">
    <property type="match status" value="1"/>
</dbReference>
<dbReference type="FunFam" id="1.10.3210.10:FF:000001">
    <property type="entry name" value="GTP pyrophosphokinase RelA"/>
    <property type="match status" value="1"/>
</dbReference>
<dbReference type="GO" id="GO:0015969">
    <property type="term" value="P:guanosine tetraphosphate metabolic process"/>
    <property type="evidence" value="ECO:0007669"/>
    <property type="project" value="InterPro"/>
</dbReference>
<feature type="domain" description="ACT" evidence="3">
    <location>
        <begin position="640"/>
        <end position="714"/>
    </location>
</feature>
<evidence type="ECO:0000259" key="3">
    <source>
        <dbReference type="PROSITE" id="PS51671"/>
    </source>
</evidence>
<dbReference type="PROSITE" id="PS51671">
    <property type="entry name" value="ACT"/>
    <property type="match status" value="1"/>
</dbReference>
<feature type="domain" description="HD" evidence="4">
    <location>
        <begin position="44"/>
        <end position="143"/>
    </location>
</feature>
<gene>
    <name evidence="6" type="ORF">A2290_09250</name>
</gene>
<dbReference type="Gene3D" id="1.10.3210.10">
    <property type="entry name" value="Hypothetical protein af1432"/>
    <property type="match status" value="1"/>
</dbReference>
<sequence length="715" mass="81706">MNFDDLKRKVRAYCSENDLKDIEKAYEFALEKHRDHKRLSGDPYIIHPVAVANILAELEQDAPTICASLLHDTVEDSDTTIEDISKKFSPIVAKLVEGVTKLGQLIYDSKEEQQAENFRKMFMAMGEDLRVVIIKLADRLHNMQTLKWLPEQKIHEISLETRDIFAPLAHRLGMWRLKWELEDLSFKYLEPEEYKSIQEKISESRIAREEYIGRFIEKLSSALKELNIEGEVKGRPKHLYSICRKMVTQNLEFEQIYDLTAVRVIVPSLKDCYEVLGIIHANWKPIPGRFRDYIAVPKSNGYQSLHTTVVGDEGKPVEVQIRTLTMHRTAEYGVAAHWVYKETSTDKSFDKKMAWFRQMLEHQAEFNSAKDFMNTLKIDLFTDEVFVFTPRGKVIQLPQGATPVDFAYHVHTEIGHKCAGARVNGKIIPLDYKLKSGDIVEIIASKTGNPSLDWLNFVKTSGARTKIRNYFKKIKRDESLLRGEAAIDEELKKLHLIPKEALAQKNIDLLLKQFKLQSREDLYAAVGCGDISAFDCARKIFNILNPQSKIEAVSPLSGRRPRKRKIIHGVNVAGLSGIMVKISRCCRPLPGDEIVGFVTQGKGVAVHRKDCNSLLRNKPDVHKLVDVEWDLASELHYPVEIEIEAFDRLGVLKDILAQIVETKTNVESASTKTKRGSIAFLRLVIDVKNVEQLNKVIQAVKKVSDVYETRRCDIE</sequence>
<dbReference type="Pfam" id="PF04607">
    <property type="entry name" value="RelA_SpoT"/>
    <property type="match status" value="1"/>
</dbReference>
<evidence type="ECO:0000259" key="5">
    <source>
        <dbReference type="PROSITE" id="PS51880"/>
    </source>
</evidence>
<dbReference type="InterPro" id="IPR045865">
    <property type="entry name" value="ACT-like_dom_sf"/>
</dbReference>
<dbReference type="InterPro" id="IPR002912">
    <property type="entry name" value="ACT_dom"/>
</dbReference>
<dbReference type="PANTHER" id="PTHR21262">
    <property type="entry name" value="GUANOSINE-3',5'-BIS DIPHOSPHATE 3'-PYROPHOSPHOHYDROLASE"/>
    <property type="match status" value="1"/>
</dbReference>
<evidence type="ECO:0000313" key="6">
    <source>
        <dbReference type="EMBL" id="OGC15076.1"/>
    </source>
</evidence>
<comment type="function">
    <text evidence="2">In eubacteria ppGpp (guanosine 3'-diphosphate 5'-diphosphate) is a mediator of the stringent response that coordinates a variety of cellular activities in response to changes in nutritional abundance.</text>
</comment>
<dbReference type="Gene3D" id="3.10.20.30">
    <property type="match status" value="1"/>
</dbReference>
<dbReference type="PROSITE" id="PS51831">
    <property type="entry name" value="HD"/>
    <property type="match status" value="1"/>
</dbReference>
<dbReference type="InterPro" id="IPR012675">
    <property type="entry name" value="Beta-grasp_dom_sf"/>
</dbReference>
<evidence type="ECO:0000256" key="1">
    <source>
        <dbReference type="ARBA" id="ARBA00025704"/>
    </source>
</evidence>
<dbReference type="Proteomes" id="UP000177905">
    <property type="component" value="Unassembled WGS sequence"/>
</dbReference>
<dbReference type="SUPFAM" id="SSF55021">
    <property type="entry name" value="ACT-like"/>
    <property type="match status" value="1"/>
</dbReference>
<dbReference type="Pfam" id="PF13328">
    <property type="entry name" value="HD_4"/>
    <property type="match status" value="1"/>
</dbReference>
<proteinExistence type="inferred from homology"/>
<feature type="domain" description="TGS" evidence="5">
    <location>
        <begin position="383"/>
        <end position="444"/>
    </location>
</feature>
<dbReference type="InterPro" id="IPR012676">
    <property type="entry name" value="TGS-like"/>
</dbReference>
<dbReference type="SMART" id="SM00471">
    <property type="entry name" value="HDc"/>
    <property type="match status" value="1"/>
</dbReference>
<dbReference type="CDD" id="cd01668">
    <property type="entry name" value="TGS_RSH"/>
    <property type="match status" value="1"/>
</dbReference>
<dbReference type="AlphaFoldDB" id="A0A1F4S3R3"/>
<dbReference type="Gene3D" id="3.30.460.10">
    <property type="entry name" value="Beta Polymerase, domain 2"/>
    <property type="match status" value="1"/>
</dbReference>
<comment type="caution">
    <text evidence="6">The sequence shown here is derived from an EMBL/GenBank/DDBJ whole genome shotgun (WGS) entry which is preliminary data.</text>
</comment>
<comment type="similarity">
    <text evidence="2">Belongs to the relA/spoT family.</text>
</comment>
<dbReference type="InterPro" id="IPR003607">
    <property type="entry name" value="HD/PDEase_dom"/>
</dbReference>
<evidence type="ECO:0000256" key="2">
    <source>
        <dbReference type="RuleBase" id="RU003847"/>
    </source>
</evidence>
<evidence type="ECO:0000259" key="4">
    <source>
        <dbReference type="PROSITE" id="PS51831"/>
    </source>
</evidence>
<comment type="pathway">
    <text evidence="1">Purine metabolism.</text>
</comment>
<dbReference type="SUPFAM" id="SSF109604">
    <property type="entry name" value="HD-domain/PDEase-like"/>
    <property type="match status" value="1"/>
</dbReference>
<dbReference type="InterPro" id="IPR007685">
    <property type="entry name" value="RelA_SpoT"/>
</dbReference>
<dbReference type="InterPro" id="IPR004095">
    <property type="entry name" value="TGS"/>
</dbReference>
<dbReference type="CDD" id="cd05399">
    <property type="entry name" value="NT_Rel-Spo_like"/>
    <property type="match status" value="1"/>
</dbReference>
<dbReference type="NCBIfam" id="TIGR00691">
    <property type="entry name" value="spoT_relA"/>
    <property type="match status" value="1"/>
</dbReference>
<dbReference type="Pfam" id="PF19296">
    <property type="entry name" value="RelA_AH_RIS"/>
    <property type="match status" value="1"/>
</dbReference>
<dbReference type="SUPFAM" id="SSF81271">
    <property type="entry name" value="TGS-like"/>
    <property type="match status" value="1"/>
</dbReference>
<name>A0A1F4S3R3_UNCSA</name>
<dbReference type="InterPro" id="IPR006674">
    <property type="entry name" value="HD_domain"/>
</dbReference>
<reference evidence="6 7" key="1">
    <citation type="journal article" date="2016" name="Nat. Commun.">
        <title>Thousands of microbial genomes shed light on interconnected biogeochemical processes in an aquifer system.</title>
        <authorList>
            <person name="Anantharaman K."/>
            <person name="Brown C.T."/>
            <person name="Hug L.A."/>
            <person name="Sharon I."/>
            <person name="Castelle C.J."/>
            <person name="Probst A.J."/>
            <person name="Thomas B.C."/>
            <person name="Singh A."/>
            <person name="Wilkins M.J."/>
            <person name="Karaoz U."/>
            <person name="Brodie E.L."/>
            <person name="Williams K.H."/>
            <person name="Hubbard S.S."/>
            <person name="Banfield J.F."/>
        </authorList>
    </citation>
    <scope>NUCLEOTIDE SEQUENCE [LARGE SCALE GENOMIC DNA]</scope>
</reference>
<dbReference type="FunFam" id="3.30.460.10:FF:000001">
    <property type="entry name" value="GTP pyrophosphokinase RelA"/>
    <property type="match status" value="1"/>
</dbReference>
<dbReference type="CDD" id="cd04876">
    <property type="entry name" value="ACT_RelA-SpoT"/>
    <property type="match status" value="1"/>
</dbReference>
<evidence type="ECO:0000313" key="7">
    <source>
        <dbReference type="Proteomes" id="UP000177905"/>
    </source>
</evidence>
<dbReference type="InterPro" id="IPR033655">
    <property type="entry name" value="TGS_RelA/SpoT"/>
</dbReference>
<dbReference type="EMBL" id="MEUA01000026">
    <property type="protein sequence ID" value="OGC15076.1"/>
    <property type="molecule type" value="Genomic_DNA"/>
</dbReference>
<dbReference type="Pfam" id="PF02824">
    <property type="entry name" value="TGS"/>
    <property type="match status" value="1"/>
</dbReference>
<dbReference type="SMART" id="SM00954">
    <property type="entry name" value="RelA_SpoT"/>
    <property type="match status" value="1"/>
</dbReference>
<organism evidence="6 7">
    <name type="scientific">candidate division WOR-1 bacterium RIFOXYB2_FULL_36_35</name>
    <dbReference type="NCBI Taxonomy" id="1802578"/>
    <lineage>
        <taxon>Bacteria</taxon>
        <taxon>Bacillati</taxon>
        <taxon>Saganbacteria</taxon>
    </lineage>
</organism>